<dbReference type="PANTHER" id="PTHR43448:SF7">
    <property type="entry name" value="4-HYDROXYBENZOATE SOLANESYLTRANSFERASE"/>
    <property type="match status" value="1"/>
</dbReference>
<evidence type="ECO:0000256" key="12">
    <source>
        <dbReference type="ARBA" id="ARBA00042475"/>
    </source>
</evidence>
<feature type="transmembrane region" description="Helical" evidence="14">
    <location>
        <begin position="114"/>
        <end position="130"/>
    </location>
</feature>
<keyword evidence="9 14" id="KW-0472">Membrane</keyword>
<dbReference type="NCBIfam" id="NF003349">
    <property type="entry name" value="PRK04375.1-2"/>
    <property type="match status" value="1"/>
</dbReference>
<proteinExistence type="inferred from homology"/>
<dbReference type="PATRIC" id="fig|888019.4.peg.576"/>
<dbReference type="InterPro" id="IPR000537">
    <property type="entry name" value="UbiA_prenyltransferase"/>
</dbReference>
<organism evidence="15 16">
    <name type="scientific">Rothia aeria F0184</name>
    <dbReference type="NCBI Taxonomy" id="888019"/>
    <lineage>
        <taxon>Bacteria</taxon>
        <taxon>Bacillati</taxon>
        <taxon>Actinomycetota</taxon>
        <taxon>Actinomycetes</taxon>
        <taxon>Micrococcales</taxon>
        <taxon>Micrococcaceae</taxon>
        <taxon>Rothia</taxon>
    </lineage>
</organism>
<dbReference type="GO" id="GO:0005886">
    <property type="term" value="C:plasma membrane"/>
    <property type="evidence" value="ECO:0007669"/>
    <property type="project" value="UniProtKB-SubCell"/>
</dbReference>
<dbReference type="Gene3D" id="1.10.357.140">
    <property type="entry name" value="UbiA prenyltransferase"/>
    <property type="match status" value="1"/>
</dbReference>
<dbReference type="EC" id="2.5.1.141" evidence="3 14"/>
<dbReference type="UniPathway" id="UPA00834">
    <property type="reaction ID" value="UER00712"/>
</dbReference>
<keyword evidence="8 14" id="KW-0350">Heme biosynthesis</keyword>
<keyword evidence="5 14" id="KW-0808">Transferase</keyword>
<feature type="transmembrane region" description="Helical" evidence="14">
    <location>
        <begin position="260"/>
        <end position="278"/>
    </location>
</feature>
<evidence type="ECO:0000256" key="14">
    <source>
        <dbReference type="HAMAP-Rule" id="MF_00154"/>
    </source>
</evidence>
<feature type="transmembrane region" description="Helical" evidence="14">
    <location>
        <begin position="136"/>
        <end position="160"/>
    </location>
</feature>
<feature type="transmembrane region" description="Helical" evidence="14">
    <location>
        <begin position="367"/>
        <end position="385"/>
    </location>
</feature>
<reference evidence="15 16" key="1">
    <citation type="submission" date="2013-08" db="EMBL/GenBank/DDBJ databases">
        <authorList>
            <person name="Weinstock G."/>
            <person name="Sodergren E."/>
            <person name="Wylie T."/>
            <person name="Fulton L."/>
            <person name="Fulton R."/>
            <person name="Fronick C."/>
            <person name="O'Laughlin M."/>
            <person name="Godfrey J."/>
            <person name="Miner T."/>
            <person name="Herter B."/>
            <person name="Appelbaum E."/>
            <person name="Cordes M."/>
            <person name="Lek S."/>
            <person name="Wollam A."/>
            <person name="Pepin K.H."/>
            <person name="Palsikar V.B."/>
            <person name="Mitreva M."/>
            <person name="Wilson R.K."/>
        </authorList>
    </citation>
    <scope>NUCLEOTIDE SEQUENCE [LARGE SCALE GENOMIC DNA]</scope>
    <source>
        <strain evidence="15 16">F0184</strain>
    </source>
</reference>
<evidence type="ECO:0000256" key="7">
    <source>
        <dbReference type="ARBA" id="ARBA00022989"/>
    </source>
</evidence>
<dbReference type="Proteomes" id="UP000017174">
    <property type="component" value="Unassembled WGS sequence"/>
</dbReference>
<evidence type="ECO:0000256" key="6">
    <source>
        <dbReference type="ARBA" id="ARBA00022692"/>
    </source>
</evidence>
<dbReference type="EMBL" id="AXZG01000017">
    <property type="protein sequence ID" value="ERT66946.1"/>
    <property type="molecule type" value="Genomic_DNA"/>
</dbReference>
<evidence type="ECO:0000256" key="11">
    <source>
        <dbReference type="ARBA" id="ARBA00040810"/>
    </source>
</evidence>
<comment type="function">
    <text evidence="14">Converts heme B (protoheme IX) to heme O by substitution of the vinyl group on carbon 2 of heme B porphyrin ring with a hydroxyethyl farnesyl side group.</text>
</comment>
<dbReference type="GO" id="GO:0048034">
    <property type="term" value="P:heme O biosynthetic process"/>
    <property type="evidence" value="ECO:0007669"/>
    <property type="project" value="UniProtKB-UniRule"/>
</dbReference>
<comment type="miscellaneous">
    <text evidence="14">Carbon 2 of the heme B porphyrin ring is defined according to the Fischer nomenclature.</text>
</comment>
<dbReference type="AlphaFoldDB" id="U7V5Y8"/>
<keyword evidence="7 14" id="KW-1133">Transmembrane helix</keyword>
<comment type="similarity">
    <text evidence="14">Belongs to the UbiA prenyltransferase family. Protoheme IX farnesyltransferase subfamily.</text>
</comment>
<dbReference type="FunFam" id="1.10.357.140:FF:000001">
    <property type="entry name" value="Protoheme IX farnesyltransferase"/>
    <property type="match status" value="1"/>
</dbReference>
<feature type="transmembrane region" description="Helical" evidence="14">
    <location>
        <begin position="290"/>
        <end position="315"/>
    </location>
</feature>
<feature type="transmembrane region" description="Helical" evidence="14">
    <location>
        <begin position="321"/>
        <end position="346"/>
    </location>
</feature>
<dbReference type="InterPro" id="IPR030470">
    <property type="entry name" value="UbiA_prenylTrfase_CS"/>
</dbReference>
<keyword evidence="6 14" id="KW-0812">Transmembrane</keyword>
<dbReference type="PANTHER" id="PTHR43448">
    <property type="entry name" value="PROTOHEME IX FARNESYLTRANSFERASE, MITOCHONDRIAL"/>
    <property type="match status" value="1"/>
</dbReference>
<protein>
    <recommendedName>
        <fullName evidence="11 14">Protoheme IX farnesyltransferase</fullName>
        <ecNumber evidence="3 14">2.5.1.141</ecNumber>
    </recommendedName>
    <alternativeName>
        <fullName evidence="12 14">Heme B farnesyltransferase</fullName>
    </alternativeName>
    <alternativeName>
        <fullName evidence="10 14">Heme O synthase</fullName>
    </alternativeName>
</protein>
<comment type="subcellular location">
    <subcellularLocation>
        <location evidence="1 14">Cell membrane</location>
        <topology evidence="1 14">Multi-pass membrane protein</topology>
    </subcellularLocation>
</comment>
<evidence type="ECO:0000256" key="13">
    <source>
        <dbReference type="ARBA" id="ARBA00047690"/>
    </source>
</evidence>
<keyword evidence="4 14" id="KW-1003">Cell membrane</keyword>
<evidence type="ECO:0000256" key="1">
    <source>
        <dbReference type="ARBA" id="ARBA00004651"/>
    </source>
</evidence>
<comment type="caution">
    <text evidence="15">The sequence shown here is derived from an EMBL/GenBank/DDBJ whole genome shotgun (WGS) entry which is preliminary data.</text>
</comment>
<evidence type="ECO:0000313" key="15">
    <source>
        <dbReference type="EMBL" id="ERT66946.1"/>
    </source>
</evidence>
<evidence type="ECO:0000256" key="2">
    <source>
        <dbReference type="ARBA" id="ARBA00004919"/>
    </source>
</evidence>
<evidence type="ECO:0000256" key="5">
    <source>
        <dbReference type="ARBA" id="ARBA00022679"/>
    </source>
</evidence>
<accession>U7V5Y8</accession>
<evidence type="ECO:0000256" key="4">
    <source>
        <dbReference type="ARBA" id="ARBA00022475"/>
    </source>
</evidence>
<feature type="transmembrane region" description="Helical" evidence="14">
    <location>
        <begin position="181"/>
        <end position="203"/>
    </location>
</feature>
<dbReference type="HAMAP" id="MF_00154">
    <property type="entry name" value="CyoE_CtaB"/>
    <property type="match status" value="1"/>
</dbReference>
<dbReference type="InterPro" id="IPR044878">
    <property type="entry name" value="UbiA_sf"/>
</dbReference>
<dbReference type="Pfam" id="PF01040">
    <property type="entry name" value="UbiA"/>
    <property type="match status" value="1"/>
</dbReference>
<evidence type="ECO:0000256" key="3">
    <source>
        <dbReference type="ARBA" id="ARBA00012292"/>
    </source>
</evidence>
<dbReference type="CDD" id="cd13957">
    <property type="entry name" value="PT_UbiA_Cox10"/>
    <property type="match status" value="1"/>
</dbReference>
<evidence type="ECO:0000256" key="8">
    <source>
        <dbReference type="ARBA" id="ARBA00023133"/>
    </source>
</evidence>
<evidence type="ECO:0000313" key="16">
    <source>
        <dbReference type="Proteomes" id="UP000017174"/>
    </source>
</evidence>
<comment type="catalytic activity">
    <reaction evidence="13 14">
        <text>heme b + (2E,6E)-farnesyl diphosphate + H2O = Fe(II)-heme o + diphosphate</text>
        <dbReference type="Rhea" id="RHEA:28070"/>
        <dbReference type="ChEBI" id="CHEBI:15377"/>
        <dbReference type="ChEBI" id="CHEBI:33019"/>
        <dbReference type="ChEBI" id="CHEBI:60344"/>
        <dbReference type="ChEBI" id="CHEBI:60530"/>
        <dbReference type="ChEBI" id="CHEBI:175763"/>
        <dbReference type="EC" id="2.5.1.141"/>
    </reaction>
</comment>
<dbReference type="GO" id="GO:0008495">
    <property type="term" value="F:protoheme IX farnesyltransferase activity"/>
    <property type="evidence" value="ECO:0007669"/>
    <property type="project" value="UniProtKB-UniRule"/>
</dbReference>
<sequence length="399" mass="43735">MGEKPGLERYPLKVIHVVSGCTQAYNIGSHACNSTVYGRLGWRFVRCWLRLGKVPSHAEYGCTHAHTKEPTVKGHTIQQARACAPAAPAGDTVEGPVGLRRKIKAYIHLTKPQVIELLLVTTAPTMMFAAHGMPSFWLMMNTLIGGAMAAGASGAFNCYIDRDIDRKMKRTEKRPLVTGELSDREAIVFAWVLAVVSVAYLWFMVNPLSGVLGVVAILLYVVFYSLYLKKRTTQNIVWGGIAGCMPVFIAWAAVRETIEWPALVLFTVIFLWTPPHYWPLSMKYAEDYKAAGVPMLGAIAPAHSVSVQVVLYGWAMVICSLLLVPVGGAGWVYGLSAAAVGAWFLYQCHKLHLLALAQKATSRTAMVVFHGSITYLTILFIALAIDPFVGGPIMESFIF</sequence>
<dbReference type="NCBIfam" id="TIGR01473">
    <property type="entry name" value="cyoE_ctaB"/>
    <property type="match status" value="1"/>
</dbReference>
<gene>
    <name evidence="14" type="primary">ctaB</name>
    <name evidence="15" type="ORF">HMPREF0742_00673</name>
</gene>
<comment type="pathway">
    <text evidence="2 14">Porphyrin-containing compound metabolism; heme O biosynthesis; heme O from protoheme: step 1/1.</text>
</comment>
<feature type="transmembrane region" description="Helical" evidence="14">
    <location>
        <begin position="235"/>
        <end position="254"/>
    </location>
</feature>
<name>U7V5Y8_9MICC</name>
<dbReference type="InterPro" id="IPR006369">
    <property type="entry name" value="Protohaem_IX_farnesylTrfase"/>
</dbReference>
<feature type="transmembrane region" description="Helical" evidence="14">
    <location>
        <begin position="209"/>
        <end position="228"/>
    </location>
</feature>
<evidence type="ECO:0000256" key="9">
    <source>
        <dbReference type="ARBA" id="ARBA00023136"/>
    </source>
</evidence>
<dbReference type="HOGENOM" id="CLU_029631_0_1_11"/>
<evidence type="ECO:0000256" key="10">
    <source>
        <dbReference type="ARBA" id="ARBA00030253"/>
    </source>
</evidence>
<dbReference type="PROSITE" id="PS00943">
    <property type="entry name" value="UBIA"/>
    <property type="match status" value="1"/>
</dbReference>